<reference evidence="3 4" key="1">
    <citation type="submission" date="2015-10" db="EMBL/GenBank/DDBJ databases">
        <title>Full genome of DAOMC 229536 Phialocephala scopiformis, a fungal endophyte of spruce producing the potent anti-insectan compound rugulosin.</title>
        <authorList>
            <consortium name="DOE Joint Genome Institute"/>
            <person name="Walker A.K."/>
            <person name="Frasz S.L."/>
            <person name="Seifert K.A."/>
            <person name="Miller J.D."/>
            <person name="Mondo S.J."/>
            <person name="Labutti K."/>
            <person name="Lipzen A."/>
            <person name="Dockter R."/>
            <person name="Kennedy M."/>
            <person name="Grigoriev I.V."/>
            <person name="Spatafora J.W."/>
        </authorList>
    </citation>
    <scope>NUCLEOTIDE SEQUENCE [LARGE SCALE GENOMIC DNA]</scope>
    <source>
        <strain evidence="3 4">CBS 120377</strain>
    </source>
</reference>
<sequence>MTVRSESDIELGGSTEQKSPRTFRLNILFACKSWVSSLFAKTERYEVRQTQIEDYREGYPRYSALIGAEKSFHICRRFSNLRARLLLLQQDKICLLEKHLEQIDRDEKAPLFLGSSRSDVNVERGAVIEGIQVALERYDNMVESNNKMLSYEIAKPRDVLSLQNWVSSTACLARDETAYLTQCEDLISVASPRDGMAEQLESWIEDIIVRFGRISCKLLSRDVSRDSYVYIFSRSKLARISRGIIACLVIAFLLAPVVVCNALSGLNSRLIVIAIATFLFVVLLSAMIKAKAVEMFVAGTTYATVLVVFVSGSSVITT</sequence>
<feature type="transmembrane region" description="Helical" evidence="1">
    <location>
        <begin position="295"/>
        <end position="316"/>
    </location>
</feature>
<feature type="transmembrane region" description="Helical" evidence="1">
    <location>
        <begin position="270"/>
        <end position="288"/>
    </location>
</feature>
<dbReference type="InParanoid" id="A0A132BC49"/>
<dbReference type="PANTHER" id="PTHR34502:SF3">
    <property type="entry name" value="DUF6594 DOMAIN-CONTAINING PROTEIN"/>
    <property type="match status" value="1"/>
</dbReference>
<dbReference type="OrthoDB" id="5341582at2759"/>
<accession>A0A132BC49</accession>
<dbReference type="KEGG" id="psco:LY89DRAFT_689877"/>
<keyword evidence="1" id="KW-1133">Transmembrane helix</keyword>
<dbReference type="AlphaFoldDB" id="A0A132BC49"/>
<evidence type="ECO:0000313" key="3">
    <source>
        <dbReference type="EMBL" id="KUJ10002.1"/>
    </source>
</evidence>
<proteinExistence type="predicted"/>
<keyword evidence="1" id="KW-0472">Membrane</keyword>
<feature type="domain" description="DUF6594" evidence="2">
    <location>
        <begin position="59"/>
        <end position="307"/>
    </location>
</feature>
<dbReference type="Pfam" id="PF20237">
    <property type="entry name" value="DUF6594"/>
    <property type="match status" value="1"/>
</dbReference>
<keyword evidence="4" id="KW-1185">Reference proteome</keyword>
<protein>
    <recommendedName>
        <fullName evidence="2">DUF6594 domain-containing protein</fullName>
    </recommendedName>
</protein>
<gene>
    <name evidence="3" type="ORF">LY89DRAFT_689877</name>
</gene>
<organism evidence="3 4">
    <name type="scientific">Mollisia scopiformis</name>
    <name type="common">Conifer needle endophyte fungus</name>
    <name type="synonym">Phialocephala scopiformis</name>
    <dbReference type="NCBI Taxonomy" id="149040"/>
    <lineage>
        <taxon>Eukaryota</taxon>
        <taxon>Fungi</taxon>
        <taxon>Dikarya</taxon>
        <taxon>Ascomycota</taxon>
        <taxon>Pezizomycotina</taxon>
        <taxon>Leotiomycetes</taxon>
        <taxon>Helotiales</taxon>
        <taxon>Mollisiaceae</taxon>
        <taxon>Mollisia</taxon>
    </lineage>
</organism>
<name>A0A132BC49_MOLSC</name>
<evidence type="ECO:0000313" key="4">
    <source>
        <dbReference type="Proteomes" id="UP000070700"/>
    </source>
</evidence>
<evidence type="ECO:0000256" key="1">
    <source>
        <dbReference type="SAM" id="Phobius"/>
    </source>
</evidence>
<dbReference type="RefSeq" id="XP_018064357.1">
    <property type="nucleotide sequence ID" value="XM_018215991.1"/>
</dbReference>
<dbReference type="InterPro" id="IPR046529">
    <property type="entry name" value="DUF6594"/>
</dbReference>
<dbReference type="Proteomes" id="UP000070700">
    <property type="component" value="Unassembled WGS sequence"/>
</dbReference>
<dbReference type="EMBL" id="KQ947430">
    <property type="protein sequence ID" value="KUJ10002.1"/>
    <property type="molecule type" value="Genomic_DNA"/>
</dbReference>
<feature type="transmembrane region" description="Helical" evidence="1">
    <location>
        <begin position="243"/>
        <end position="264"/>
    </location>
</feature>
<dbReference type="GeneID" id="28825717"/>
<evidence type="ECO:0000259" key="2">
    <source>
        <dbReference type="Pfam" id="PF20237"/>
    </source>
</evidence>
<keyword evidence="1" id="KW-0812">Transmembrane</keyword>
<dbReference type="PANTHER" id="PTHR34502">
    <property type="entry name" value="DUF6594 DOMAIN-CONTAINING PROTEIN-RELATED"/>
    <property type="match status" value="1"/>
</dbReference>